<dbReference type="OrthoDB" id="3995714at2759"/>
<dbReference type="RefSeq" id="XP_001523649.1">
    <property type="nucleotide sequence ID" value="XM_001523599.1"/>
</dbReference>
<organism evidence="2 3">
    <name type="scientific">Lodderomyces elongisporus (strain ATCC 11503 / CBS 2605 / JCM 1781 / NBRC 1676 / NRRL YB-4239)</name>
    <name type="common">Yeast</name>
    <name type="synonym">Saccharomyces elongisporus</name>
    <dbReference type="NCBI Taxonomy" id="379508"/>
    <lineage>
        <taxon>Eukaryota</taxon>
        <taxon>Fungi</taxon>
        <taxon>Dikarya</taxon>
        <taxon>Ascomycota</taxon>
        <taxon>Saccharomycotina</taxon>
        <taxon>Pichiomycetes</taxon>
        <taxon>Debaryomycetaceae</taxon>
        <taxon>Candida/Lodderomyces clade</taxon>
        <taxon>Lodderomyces</taxon>
    </lineage>
</organism>
<protein>
    <submittedName>
        <fullName evidence="2">Uncharacterized protein</fullName>
    </submittedName>
</protein>
<feature type="region of interest" description="Disordered" evidence="1">
    <location>
        <begin position="103"/>
        <end position="140"/>
    </location>
</feature>
<dbReference type="eggNOG" id="ENOG502QVZN">
    <property type="taxonomic scope" value="Eukaryota"/>
</dbReference>
<dbReference type="AlphaFoldDB" id="A5E626"/>
<dbReference type="EMBL" id="CH981531">
    <property type="protein sequence ID" value="EDK46884.1"/>
    <property type="molecule type" value="Genomic_DNA"/>
</dbReference>
<dbReference type="InParanoid" id="A5E626"/>
<sequence length="373" mass="41780">MYSTPTPTPDVRRLHDYQSPSNLTNPIRLAFLGGPKSGKTSLISKLTLGNFMDTYYPTNKVNPILFNFEPESKFAQDILKGKTISNTKYYNLPPILHREITGPSSISSSTSSSFASPSASSSSSNPNIAPKATIQNNGRYQITPDGQITPILIELIDTPSFNPKQVVPFLEASLYTNLDKEILRNLANEPRKPVSTNPLLVASGASELNGNVDGYFFVYSAIASYNPPAYEEGPNTELSNQHTFSLLAVMKDALDDAWEEYNKYKSNWEVGQEADVFSFKNAFKGFWKDDKTKRANKWGENNTSFRQSPPVWIVCTHTRSQLASVKLIEDGKQLSRDWNCGFIAVDSTNDDEINLMLPLMIRDIVEVQRIRKR</sequence>
<reference evidence="2" key="1">
    <citation type="submission" date="2006-07" db="EMBL/GenBank/DDBJ databases">
        <title>The genome sequence of Lodderomyces elongisporus.</title>
        <authorList>
            <consortium name="The Broad Institute Genome Sequencing Platform"/>
            <person name="Birren B."/>
            <person name="Lander E."/>
            <person name="Galagan J."/>
            <person name="Nusbaum C."/>
            <person name="Devon K."/>
            <person name="Cuomo C."/>
            <person name="Jaffe D."/>
            <person name="Butler J."/>
            <person name="Alvarez P."/>
            <person name="Gnerre S."/>
            <person name="Grabherr M."/>
            <person name="Kleber M."/>
            <person name="Mauceli E."/>
            <person name="Brockman W."/>
            <person name="MacCallum I.A."/>
            <person name="Rounsley S."/>
            <person name="Young S."/>
            <person name="LaButti K."/>
            <person name="Pushparaj V."/>
            <person name="DeCaprio D."/>
            <person name="Crawford M."/>
            <person name="Koehrsen M."/>
            <person name="Engels R."/>
            <person name="Montgomery P."/>
            <person name="Pearson M."/>
            <person name="Howarth C."/>
            <person name="Larson L."/>
            <person name="Luoma S."/>
            <person name="White J."/>
            <person name="Kodira C."/>
            <person name="Zeng Q."/>
            <person name="Yandava C."/>
            <person name="Alvarado L."/>
            <person name="O'leary S."/>
            <person name="Kurtzman C."/>
            <person name="Reedy J."/>
            <person name="Heitman J."/>
        </authorList>
    </citation>
    <scope>NUCLEOTIDE SEQUENCE</scope>
    <source>
        <strain evidence="2">NRRL YB-4239</strain>
    </source>
</reference>
<dbReference type="SUPFAM" id="SSF52540">
    <property type="entry name" value="P-loop containing nucleoside triphosphate hydrolases"/>
    <property type="match status" value="1"/>
</dbReference>
<dbReference type="VEuPathDB" id="FungiDB:LELG_05065"/>
<name>A5E626_LODEL</name>
<dbReference type="Proteomes" id="UP000001996">
    <property type="component" value="Unassembled WGS sequence"/>
</dbReference>
<accession>A5E626</accession>
<dbReference type="HOGENOM" id="CLU_674749_0_0_1"/>
<dbReference type="Gene3D" id="3.40.50.300">
    <property type="entry name" value="P-loop containing nucleotide triphosphate hydrolases"/>
    <property type="match status" value="1"/>
</dbReference>
<evidence type="ECO:0000313" key="3">
    <source>
        <dbReference type="Proteomes" id="UP000001996"/>
    </source>
</evidence>
<gene>
    <name evidence="2" type="ORF">LELG_05065</name>
</gene>
<feature type="compositionally biased region" description="Low complexity" evidence="1">
    <location>
        <begin position="104"/>
        <end position="124"/>
    </location>
</feature>
<dbReference type="OMA" id="YFFVYSA"/>
<keyword evidence="3" id="KW-1185">Reference proteome</keyword>
<proteinExistence type="predicted"/>
<reference evidence="2" key="2">
    <citation type="journal article" date="2009" name="Nature">
        <title>Evolution of pathogenicity and sexual reproduction in eight Candida genomes.</title>
        <authorList>
            <person name="Butler G."/>
            <person name="Rasmussen M.D."/>
            <person name="Lin M.F."/>
            <person name="Santos M.A."/>
            <person name="Sakthikumar S."/>
            <person name="Munro C.A."/>
            <person name="Rheinbay E."/>
            <person name="Grabherr M."/>
            <person name="Forche A."/>
            <person name="Reedy J.L."/>
            <person name="Agrafioti I."/>
            <person name="Arnaud M.B."/>
            <person name="Bates S."/>
            <person name="Brown A.J."/>
            <person name="Brunke S."/>
            <person name="Costanzo M.C."/>
            <person name="Fitzpatrick D.A."/>
            <person name="de Groot P.W."/>
            <person name="Harris D."/>
            <person name="Hoyer L.L."/>
            <person name="Hube B."/>
            <person name="Klis F.M."/>
            <person name="Kodira C."/>
            <person name="Lennard N."/>
            <person name="Logue M.E."/>
            <person name="Martin R."/>
            <person name="Neiman A.M."/>
            <person name="Nikolaou E."/>
            <person name="Quail M.A."/>
            <person name="Quinn J."/>
            <person name="Santos M.C."/>
            <person name="Schmitzberger F.F."/>
            <person name="Sherlock G."/>
            <person name="Shah P."/>
            <person name="Silverstein K.A."/>
            <person name="Skrzypek M.S."/>
            <person name="Soll D."/>
            <person name="Staggs R."/>
            <person name="Stansfield I."/>
            <person name="Stumpf M.P."/>
            <person name="Sudbery P.E."/>
            <person name="Srikantha T."/>
            <person name="Zeng Q."/>
            <person name="Berman J."/>
            <person name="Berriman M."/>
            <person name="Heitman J."/>
            <person name="Gow N.A."/>
            <person name="Lorenz M.C."/>
            <person name="Birren B.W."/>
            <person name="Kellis M."/>
            <person name="Cuomo C.A."/>
        </authorList>
    </citation>
    <scope>NUCLEOTIDE SEQUENCE [LARGE SCALE GENOMIC DNA]</scope>
    <source>
        <strain evidence="2">NRRL YB-4239</strain>
    </source>
</reference>
<dbReference type="KEGG" id="lel:PVL30_005204"/>
<dbReference type="FunCoup" id="A5E626">
    <property type="interactions" value="6"/>
</dbReference>
<dbReference type="GeneID" id="5230767"/>
<dbReference type="InterPro" id="IPR027417">
    <property type="entry name" value="P-loop_NTPase"/>
</dbReference>
<evidence type="ECO:0000313" key="2">
    <source>
        <dbReference type="EMBL" id="EDK46884.1"/>
    </source>
</evidence>
<evidence type="ECO:0000256" key="1">
    <source>
        <dbReference type="SAM" id="MobiDB-lite"/>
    </source>
</evidence>